<dbReference type="InterPro" id="IPR042431">
    <property type="entry name" value="FAM45"/>
</dbReference>
<dbReference type="PANTHER" id="PTHR28544:SF1">
    <property type="entry name" value="DENN DOMAIN-CONTAINING PROTEIN 10-RELATED"/>
    <property type="match status" value="1"/>
</dbReference>
<dbReference type="GeneID" id="20090706"/>
<dbReference type="GO" id="GO:0031267">
    <property type="term" value="F:small GTPase binding"/>
    <property type="evidence" value="ECO:0007669"/>
    <property type="project" value="TreeGrafter"/>
</dbReference>
<dbReference type="eggNOG" id="ENOG502QVHR">
    <property type="taxonomic scope" value="Eukaryota"/>
</dbReference>
<evidence type="ECO:0000256" key="3">
    <source>
        <dbReference type="ARBA" id="ARBA00022658"/>
    </source>
</evidence>
<protein>
    <recommendedName>
        <fullName evidence="5">UDENN domain-containing protein</fullName>
    </recommendedName>
</protein>
<feature type="domain" description="UDENN" evidence="5">
    <location>
        <begin position="1"/>
        <end position="329"/>
    </location>
</feature>
<keyword evidence="3" id="KW-0344">Guanine-nucleotide releasing factor</keyword>
<evidence type="ECO:0000259" key="5">
    <source>
        <dbReference type="PROSITE" id="PS50211"/>
    </source>
</evidence>
<reference evidence="6" key="1">
    <citation type="submission" date="2013-12" db="EMBL/GenBank/DDBJ databases">
        <title>The Genome Sequence of Aphanomyces invadans NJM9701.</title>
        <authorList>
            <consortium name="The Broad Institute Genomics Platform"/>
            <person name="Russ C."/>
            <person name="Tyler B."/>
            <person name="van West P."/>
            <person name="Dieguez-Uribeondo J."/>
            <person name="Young S.K."/>
            <person name="Zeng Q."/>
            <person name="Gargeya S."/>
            <person name="Fitzgerald M."/>
            <person name="Abouelleil A."/>
            <person name="Alvarado L."/>
            <person name="Chapman S.B."/>
            <person name="Gainer-Dewar J."/>
            <person name="Goldberg J."/>
            <person name="Griggs A."/>
            <person name="Gujja S."/>
            <person name="Hansen M."/>
            <person name="Howarth C."/>
            <person name="Imamovic A."/>
            <person name="Ireland A."/>
            <person name="Larimer J."/>
            <person name="McCowan C."/>
            <person name="Murphy C."/>
            <person name="Pearson M."/>
            <person name="Poon T.W."/>
            <person name="Priest M."/>
            <person name="Roberts A."/>
            <person name="Saif S."/>
            <person name="Shea T."/>
            <person name="Sykes S."/>
            <person name="Wortman J."/>
            <person name="Nusbaum C."/>
            <person name="Birren B."/>
        </authorList>
    </citation>
    <scope>NUCLEOTIDE SEQUENCE [LARGE SCALE GENOMIC DNA]</scope>
    <source>
        <strain evidence="6">NJM9701</strain>
    </source>
</reference>
<evidence type="ECO:0000256" key="4">
    <source>
        <dbReference type="ARBA" id="ARBA00022753"/>
    </source>
</evidence>
<organism evidence="6">
    <name type="scientific">Aphanomyces invadans</name>
    <dbReference type="NCBI Taxonomy" id="157072"/>
    <lineage>
        <taxon>Eukaryota</taxon>
        <taxon>Sar</taxon>
        <taxon>Stramenopiles</taxon>
        <taxon>Oomycota</taxon>
        <taxon>Saprolegniomycetes</taxon>
        <taxon>Saprolegniales</taxon>
        <taxon>Verrucalvaceae</taxon>
        <taxon>Aphanomyces</taxon>
    </lineage>
</organism>
<dbReference type="AlphaFoldDB" id="A0A024TER2"/>
<dbReference type="PROSITE" id="PS50211">
    <property type="entry name" value="DENN"/>
    <property type="match status" value="1"/>
</dbReference>
<evidence type="ECO:0000256" key="2">
    <source>
        <dbReference type="ARBA" id="ARBA00008641"/>
    </source>
</evidence>
<name>A0A024TER2_9STRA</name>
<dbReference type="OrthoDB" id="66409at2759"/>
<keyword evidence="4" id="KW-0967">Endosome</keyword>
<evidence type="ECO:0000313" key="6">
    <source>
        <dbReference type="EMBL" id="ETV91827.1"/>
    </source>
</evidence>
<dbReference type="GO" id="GO:0015031">
    <property type="term" value="P:protein transport"/>
    <property type="evidence" value="ECO:0007669"/>
    <property type="project" value="TreeGrafter"/>
</dbReference>
<comment type="subcellular location">
    <subcellularLocation>
        <location evidence="1">Late endosome</location>
    </subcellularLocation>
</comment>
<dbReference type="GO" id="GO:0005085">
    <property type="term" value="F:guanyl-nucleotide exchange factor activity"/>
    <property type="evidence" value="ECO:0007669"/>
    <property type="project" value="UniProtKB-KW"/>
</dbReference>
<dbReference type="GO" id="GO:2000641">
    <property type="term" value="P:regulation of early endosome to late endosome transport"/>
    <property type="evidence" value="ECO:0007669"/>
    <property type="project" value="TreeGrafter"/>
</dbReference>
<proteinExistence type="inferred from homology"/>
<dbReference type="GO" id="GO:0005770">
    <property type="term" value="C:late endosome"/>
    <property type="evidence" value="ECO:0007669"/>
    <property type="project" value="UniProtKB-SubCell"/>
</dbReference>
<dbReference type="RefSeq" id="XP_008879464.1">
    <property type="nucleotide sequence ID" value="XM_008881242.1"/>
</dbReference>
<dbReference type="STRING" id="157072.A0A024TER2"/>
<sequence length="329" mass="36934">MDAMRSLQWIALLEKIDRRHLEATWVYPSVPKDHLQVLLHRINMDAPRPDKFFVKFQDAWVYASHPLVATEAVVVVASKCFDPEKYAALLDVLVGEFEAASSSPLALLRVYLELLTAGQYTNPSTNVSFVWNKNQAIAPYVPTAYTLQTFMHMFQDDSAIVWLAILAKKRVVVVSDTVDELLETTRCLPQFAWHRQDWNILRPFTRLTRAELHDLDAIGVYIAGVLVADLVQASAPPPYDVLVDVSKRSVVVAEGAAGLLFAGMAWHNECTEFVARLRRHHQHDANHVLDDVANKTLGLIDSLRTNALTTVDGIEEPLMWAVAVAEELV</sequence>
<accession>A0A024TER2</accession>
<dbReference type="PANTHER" id="PTHR28544">
    <property type="entry name" value="PROTEIN FAM45A-RELATED"/>
    <property type="match status" value="1"/>
</dbReference>
<dbReference type="VEuPathDB" id="FungiDB:H310_13656"/>
<evidence type="ECO:0000256" key="1">
    <source>
        <dbReference type="ARBA" id="ARBA00004603"/>
    </source>
</evidence>
<dbReference type="Pfam" id="PF08616">
    <property type="entry name" value="SPA"/>
    <property type="match status" value="1"/>
</dbReference>
<comment type="similarity">
    <text evidence="2">Belongs to the DENND10 family.</text>
</comment>
<dbReference type="InterPro" id="IPR037516">
    <property type="entry name" value="Tripartite_DENN"/>
</dbReference>
<dbReference type="EMBL" id="KI914006">
    <property type="protein sequence ID" value="ETV91827.1"/>
    <property type="molecule type" value="Genomic_DNA"/>
</dbReference>
<gene>
    <name evidence="6" type="ORF">H310_13656</name>
</gene>